<organism evidence="2 3">
    <name type="scientific">Blautia pseudococcoides</name>
    <dbReference type="NCBI Taxonomy" id="1796616"/>
    <lineage>
        <taxon>Bacteria</taxon>
        <taxon>Bacillati</taxon>
        <taxon>Bacillota</taxon>
        <taxon>Clostridia</taxon>
        <taxon>Lachnospirales</taxon>
        <taxon>Lachnospiraceae</taxon>
        <taxon>Blautia</taxon>
    </lineage>
</organism>
<dbReference type="RefSeq" id="WP_065541979.1">
    <property type="nucleotide sequence ID" value="NZ_CP053228.1"/>
</dbReference>
<dbReference type="AlphaFoldDB" id="A0A1C7I827"/>
<evidence type="ECO:0000256" key="1">
    <source>
        <dbReference type="SAM" id="Phobius"/>
    </source>
</evidence>
<accession>A0A1C7I827</accession>
<reference evidence="2" key="1">
    <citation type="submission" date="2017-04" db="EMBL/GenBank/DDBJ databases">
        <title>Complete Genome Sequences of Twelve Strains of a Stable Defined Moderately Diverse Mouse Microbiota 2 (sDMDMm2).</title>
        <authorList>
            <person name="Uchimura Y."/>
            <person name="Wyss M."/>
            <person name="Brugiroux S."/>
            <person name="Limenitakis J.P."/>
            <person name="Stecher B."/>
            <person name="McCoy K.D."/>
            <person name="Macpherson A.J."/>
        </authorList>
    </citation>
    <scope>NUCLEOTIDE SEQUENCE</scope>
    <source>
        <strain evidence="2">YL58</strain>
    </source>
</reference>
<keyword evidence="1" id="KW-0472">Membrane</keyword>
<protein>
    <submittedName>
        <fullName evidence="2">Uncharacterized protein</fullName>
    </submittedName>
</protein>
<gene>
    <name evidence="2" type="ORF">A4V09_08475</name>
</gene>
<keyword evidence="1" id="KW-0812">Transmembrane</keyword>
<evidence type="ECO:0000313" key="2">
    <source>
        <dbReference type="EMBL" id="ANU75796.1"/>
    </source>
</evidence>
<dbReference type="OrthoDB" id="1649094at2"/>
<dbReference type="Proteomes" id="UP000092574">
    <property type="component" value="Chromosome"/>
</dbReference>
<keyword evidence="1" id="KW-1133">Transmembrane helix</keyword>
<proteinExistence type="predicted"/>
<dbReference type="KEGG" id="byl:A4V09_08475"/>
<keyword evidence="3" id="KW-1185">Reference proteome</keyword>
<sequence>MASLQRNNCAQKYYKILRELFLNINYMDGKFLKDFRFNLFQYVKEHPGCTYEGLIEEFGSPEETFCEYVESKDEDYLISSINKKHFREWMKVGIIVACICSCLIWGLFYYRIYKESTNATINKKIIFVEEENINE</sequence>
<evidence type="ECO:0000313" key="3">
    <source>
        <dbReference type="Proteomes" id="UP000092574"/>
    </source>
</evidence>
<dbReference type="EMBL" id="CP015405">
    <property type="protein sequence ID" value="ANU75796.1"/>
    <property type="molecule type" value="Genomic_DNA"/>
</dbReference>
<dbReference type="STRING" id="1796616.A4V09_08475"/>
<name>A0A1C7I827_9FIRM</name>
<feature type="transmembrane region" description="Helical" evidence="1">
    <location>
        <begin position="92"/>
        <end position="112"/>
    </location>
</feature>